<feature type="region of interest" description="Disordered" evidence="1">
    <location>
        <begin position="707"/>
        <end position="755"/>
    </location>
</feature>
<protein>
    <submittedName>
        <fullName evidence="2">Uncharacterized protein</fullName>
    </submittedName>
</protein>
<accession>A0AAD7N720</accession>
<dbReference type="Proteomes" id="UP001215598">
    <property type="component" value="Unassembled WGS sequence"/>
</dbReference>
<dbReference type="AlphaFoldDB" id="A0AAD7N720"/>
<dbReference type="GO" id="GO:0016592">
    <property type="term" value="C:mediator complex"/>
    <property type="evidence" value="ECO:0007669"/>
    <property type="project" value="TreeGrafter"/>
</dbReference>
<feature type="compositionally biased region" description="Basic and acidic residues" evidence="1">
    <location>
        <begin position="93"/>
        <end position="103"/>
    </location>
</feature>
<feature type="compositionally biased region" description="Basic and acidic residues" evidence="1">
    <location>
        <begin position="371"/>
        <end position="385"/>
    </location>
</feature>
<dbReference type="PANTHER" id="PTHR46007">
    <property type="entry name" value="MEDIATOR OF RNA POLYMERASE II TRANSCRIPTION SUBUNIT 12"/>
    <property type="match status" value="1"/>
</dbReference>
<dbReference type="EMBL" id="JARKIB010000074">
    <property type="protein sequence ID" value="KAJ7748127.1"/>
    <property type="molecule type" value="Genomic_DNA"/>
</dbReference>
<organism evidence="2 3">
    <name type="scientific">Mycena metata</name>
    <dbReference type="NCBI Taxonomy" id="1033252"/>
    <lineage>
        <taxon>Eukaryota</taxon>
        <taxon>Fungi</taxon>
        <taxon>Dikarya</taxon>
        <taxon>Basidiomycota</taxon>
        <taxon>Agaricomycotina</taxon>
        <taxon>Agaricomycetes</taxon>
        <taxon>Agaricomycetidae</taxon>
        <taxon>Agaricales</taxon>
        <taxon>Marasmiineae</taxon>
        <taxon>Mycenaceae</taxon>
        <taxon>Mycena</taxon>
    </lineage>
</organism>
<feature type="region of interest" description="Disordered" evidence="1">
    <location>
        <begin position="361"/>
        <end position="391"/>
    </location>
</feature>
<keyword evidence="3" id="KW-1185">Reference proteome</keyword>
<name>A0AAD7N720_9AGAR</name>
<evidence type="ECO:0000313" key="2">
    <source>
        <dbReference type="EMBL" id="KAJ7748127.1"/>
    </source>
</evidence>
<feature type="compositionally biased region" description="Acidic residues" evidence="1">
    <location>
        <begin position="129"/>
        <end position="138"/>
    </location>
</feature>
<proteinExistence type="predicted"/>
<evidence type="ECO:0000313" key="3">
    <source>
        <dbReference type="Proteomes" id="UP001215598"/>
    </source>
</evidence>
<feature type="compositionally biased region" description="Acidic residues" evidence="1">
    <location>
        <begin position="148"/>
        <end position="175"/>
    </location>
</feature>
<dbReference type="InterPro" id="IPR051647">
    <property type="entry name" value="Mediator_comp_sub12"/>
</dbReference>
<comment type="caution">
    <text evidence="2">The sequence shown here is derived from an EMBL/GenBank/DDBJ whole genome shotgun (WGS) entry which is preliminary data.</text>
</comment>
<dbReference type="PANTHER" id="PTHR46007:SF8">
    <property type="entry name" value="C2H2-TYPE DOMAIN-CONTAINING PROTEIN"/>
    <property type="match status" value="1"/>
</dbReference>
<dbReference type="GO" id="GO:0045944">
    <property type="term" value="P:positive regulation of transcription by RNA polymerase II"/>
    <property type="evidence" value="ECO:0007669"/>
    <property type="project" value="TreeGrafter"/>
</dbReference>
<feature type="region of interest" description="Disordered" evidence="1">
    <location>
        <begin position="1"/>
        <end position="184"/>
    </location>
</feature>
<feature type="compositionally biased region" description="Gly residues" evidence="1">
    <location>
        <begin position="715"/>
        <end position="747"/>
    </location>
</feature>
<feature type="region of interest" description="Disordered" evidence="1">
    <location>
        <begin position="253"/>
        <end position="340"/>
    </location>
</feature>
<dbReference type="GO" id="GO:0003713">
    <property type="term" value="F:transcription coactivator activity"/>
    <property type="evidence" value="ECO:0007669"/>
    <property type="project" value="TreeGrafter"/>
</dbReference>
<sequence length="755" mass="81339">MASNDSSPEVSPVKKVPRKDNTVDAPSQLHPHRTTQERQSPAVGHRKTNVGPKPPSQLQVSADDPFLAPVGQADGPSQLAYADVSAPNNRYGAIREERNRDRSISPLASRRVSPSGSLQALDTGRDATDLESLEEGEIEEHQVHPDGDQEIPDALPDGEDSDLELPDADETDADAEYPGQDREDDVIVVMQAQQDADIAMPDAAADAIGQPAGQAAPFVFGQQAIFAFGQQAQHAGPPPYAAAAAHPPFQLQPPLAQQQPFQPAAAQQQQQQPQHAAHAQQQQPLQPAPAQQQQQQPFQPAPAQQQQQPQHAAHAQQQQQQPLQPAAAAQQQQQPAAQPLPTAAQIALTALRHVQYANPAPHHYVPIGSGERLRDETPTGRERSPHHNVPAEPAMHLASATHPDAIPRQRSEGQIPEQVVSLHKLTRHANQGIYVKIEKAPHNYLLLVIHNGGRTLFEKIPDMVDIAQKSCLTFGITEDEIEVFSLGHDGTKFGGNGVADTYAGSIALGARIKDEAAAQLLLSVKNIVCNEEYSATVRRADAEMVPWVVAMHKPNREPKTVAAQDEACREVCGALAEAIAMSPARRLAIDHAFPANNMWPSIERVDGVIQTIDPHWDDRMKCVVTYMEPCTTVPRIWEQVVDALCGIELVGGLRIYTPLLTPGSASNDPRCVSCKNECHFESGCPLHYSGITWWGAKAQLKAITTGRLGERRGRGGGNAGNGGRVRSGGNNGGGNNNGNRGRGNFGRRGGRGRGG</sequence>
<evidence type="ECO:0000256" key="1">
    <source>
        <dbReference type="SAM" id="MobiDB-lite"/>
    </source>
</evidence>
<reference evidence="2" key="1">
    <citation type="submission" date="2023-03" db="EMBL/GenBank/DDBJ databases">
        <title>Massive genome expansion in bonnet fungi (Mycena s.s.) driven by repeated elements and novel gene families across ecological guilds.</title>
        <authorList>
            <consortium name="Lawrence Berkeley National Laboratory"/>
            <person name="Harder C.B."/>
            <person name="Miyauchi S."/>
            <person name="Viragh M."/>
            <person name="Kuo A."/>
            <person name="Thoen E."/>
            <person name="Andreopoulos B."/>
            <person name="Lu D."/>
            <person name="Skrede I."/>
            <person name="Drula E."/>
            <person name="Henrissat B."/>
            <person name="Morin E."/>
            <person name="Kohler A."/>
            <person name="Barry K."/>
            <person name="LaButti K."/>
            <person name="Morin E."/>
            <person name="Salamov A."/>
            <person name="Lipzen A."/>
            <person name="Mereny Z."/>
            <person name="Hegedus B."/>
            <person name="Baldrian P."/>
            <person name="Stursova M."/>
            <person name="Weitz H."/>
            <person name="Taylor A."/>
            <person name="Grigoriev I.V."/>
            <person name="Nagy L.G."/>
            <person name="Martin F."/>
            <person name="Kauserud H."/>
        </authorList>
    </citation>
    <scope>NUCLEOTIDE SEQUENCE</scope>
    <source>
        <strain evidence="2">CBHHK182m</strain>
    </source>
</reference>
<gene>
    <name evidence="2" type="ORF">B0H16DRAFT_1888581</name>
</gene>